<gene>
    <name evidence="2" type="ORF">GTU67_12320</name>
</gene>
<dbReference type="SUPFAM" id="SSF55804">
    <property type="entry name" value="Phoshotransferase/anion transport protein"/>
    <property type="match status" value="1"/>
</dbReference>
<dbReference type="CDD" id="cd00211">
    <property type="entry name" value="PTS_IIA_fru"/>
    <property type="match status" value="1"/>
</dbReference>
<reference evidence="2 3" key="1">
    <citation type="submission" date="2020-08" db="EMBL/GenBank/DDBJ databases">
        <title>Paraeoetvoesia sp. YC-7-48 draft genome sequence.</title>
        <authorList>
            <person name="Yao L."/>
        </authorList>
    </citation>
    <scope>NUCLEOTIDE SEQUENCE [LARGE SCALE GENOMIC DNA]</scope>
    <source>
        <strain evidence="3">YC-7-48</strain>
    </source>
</reference>
<keyword evidence="2" id="KW-0813">Transport</keyword>
<dbReference type="Gene3D" id="3.40.930.10">
    <property type="entry name" value="Mannitol-specific EII, Chain A"/>
    <property type="match status" value="1"/>
</dbReference>
<dbReference type="GO" id="GO:0030295">
    <property type="term" value="F:protein kinase activator activity"/>
    <property type="evidence" value="ECO:0007669"/>
    <property type="project" value="TreeGrafter"/>
</dbReference>
<dbReference type="PANTHER" id="PTHR47738">
    <property type="entry name" value="PTS SYSTEM FRUCTOSE-LIKE EIIA COMPONENT-RELATED"/>
    <property type="match status" value="1"/>
</dbReference>
<dbReference type="PANTHER" id="PTHR47738:SF1">
    <property type="entry name" value="NITROGEN REGULATORY PROTEIN"/>
    <property type="match status" value="1"/>
</dbReference>
<sequence length="151" mass="16599">MNLMSRILPLQNIVLDLEATSKKRAFEQAALLFENHHGIARTAVFQSLIGRERLGSTALGHLVAVPHGRIKGLKEPVAAFYRLAEPVRFDPNDGRQASMLFFLLVPEAATQIHLDLLAEIARLAADEVLRQKLATATDPAEVHQLLTTSSS</sequence>
<dbReference type="InterPro" id="IPR016152">
    <property type="entry name" value="PTrfase/Anion_transptr"/>
</dbReference>
<feature type="domain" description="PTS EIIA type-2" evidence="1">
    <location>
        <begin position="6"/>
        <end position="149"/>
    </location>
</feature>
<accession>A0A842HQZ4</accession>
<dbReference type="Proteomes" id="UP000545386">
    <property type="component" value="Unassembled WGS sequence"/>
</dbReference>
<dbReference type="InterPro" id="IPR051541">
    <property type="entry name" value="PTS_SugarTrans_NitroReg"/>
</dbReference>
<comment type="caution">
    <text evidence="2">The sequence shown here is derived from an EMBL/GenBank/DDBJ whole genome shotgun (WGS) entry which is preliminary data.</text>
</comment>
<dbReference type="PROSITE" id="PS00372">
    <property type="entry name" value="PTS_EIIA_TYPE_2_HIS"/>
    <property type="match status" value="1"/>
</dbReference>
<name>A0A842HQZ4_9BURK</name>
<proteinExistence type="predicted"/>
<dbReference type="RefSeq" id="WP_185780365.1">
    <property type="nucleotide sequence ID" value="NZ_JACJUU010000011.1"/>
</dbReference>
<keyword evidence="3" id="KW-1185">Reference proteome</keyword>
<dbReference type="PROSITE" id="PS51094">
    <property type="entry name" value="PTS_EIIA_TYPE_2"/>
    <property type="match status" value="1"/>
</dbReference>
<protein>
    <submittedName>
        <fullName evidence="2">PTS sugar transporter subunit IIA</fullName>
    </submittedName>
</protein>
<evidence type="ECO:0000313" key="2">
    <source>
        <dbReference type="EMBL" id="MBC2770693.1"/>
    </source>
</evidence>
<dbReference type="Pfam" id="PF00359">
    <property type="entry name" value="PTS_EIIA_2"/>
    <property type="match status" value="1"/>
</dbReference>
<organism evidence="2 3">
    <name type="scientific">Pusillimonas minor</name>
    <dbReference type="NCBI Taxonomy" id="2697024"/>
    <lineage>
        <taxon>Bacteria</taxon>
        <taxon>Pseudomonadati</taxon>
        <taxon>Pseudomonadota</taxon>
        <taxon>Betaproteobacteria</taxon>
        <taxon>Burkholderiales</taxon>
        <taxon>Alcaligenaceae</taxon>
        <taxon>Pusillimonas</taxon>
    </lineage>
</organism>
<evidence type="ECO:0000313" key="3">
    <source>
        <dbReference type="Proteomes" id="UP000545386"/>
    </source>
</evidence>
<evidence type="ECO:0000259" key="1">
    <source>
        <dbReference type="PROSITE" id="PS51094"/>
    </source>
</evidence>
<dbReference type="InterPro" id="IPR002178">
    <property type="entry name" value="PTS_EIIA_type-2_dom"/>
</dbReference>
<dbReference type="EMBL" id="JACJUU010000011">
    <property type="protein sequence ID" value="MBC2770693.1"/>
    <property type="molecule type" value="Genomic_DNA"/>
</dbReference>
<keyword evidence="2" id="KW-0762">Sugar transport</keyword>
<dbReference type="AlphaFoldDB" id="A0A842HQZ4"/>